<protein>
    <submittedName>
        <fullName evidence="2">DUF4397 domain-containing protein</fullName>
    </submittedName>
</protein>
<feature type="domain" description="DUF4397" evidence="1">
    <location>
        <begin position="376"/>
        <end position="497"/>
    </location>
</feature>
<evidence type="ECO:0000313" key="2">
    <source>
        <dbReference type="EMBL" id="TXB63618.1"/>
    </source>
</evidence>
<accession>A0A5C6RMJ9</accession>
<dbReference type="NCBIfam" id="TIGR04183">
    <property type="entry name" value="Por_Secre_tail"/>
    <property type="match status" value="1"/>
</dbReference>
<dbReference type="OrthoDB" id="951108at2"/>
<proteinExistence type="predicted"/>
<feature type="non-terminal residue" evidence="2">
    <location>
        <position position="1"/>
    </location>
</feature>
<dbReference type="Pfam" id="PF14344">
    <property type="entry name" value="DUF4397"/>
    <property type="match status" value="1"/>
</dbReference>
<dbReference type="EMBL" id="VOOR01000014">
    <property type="protein sequence ID" value="TXB63618.1"/>
    <property type="molecule type" value="Genomic_DNA"/>
</dbReference>
<gene>
    <name evidence="2" type="ORF">FRY97_08830</name>
</gene>
<sequence>SVADTLVNFPVTFENGKTYVVFANGIVGSEETPFTLAVTDMAQEASTDAAAVQIMAFHGSPGAPAVDINNFGGPALISGLAYGDFTEGYLSLPGAQYFLEVRPTGTDDLAGTFAINLNGAEGAAAVVFASGILGSEPAFNLLAALPNGAVVPFTPVALAQIIHNSPAEAAATIDLWGNSQFKIEEDLAFQNATGLSYFPTRTPITIGVAGSDSETPADILFNVEEPVVFEDGRFHVIVANGIPGSTDTPFELAINAEAELFSAEPGQSDLTVFHGSPGAPDVDVRARELGADLVSGLPYGSFSGLIPVDVPSTYYLQVRAAGQTPLVATFEAEVPAAVAGLGLTVVASGILGDEERPFDLLAFTPNGDRVRFTPVAQVQVIHNSPSPTVDVYANGGILIDDFAFRTATPFVDLPTRTDIDIAVALGNSTSADDALAVFEDIRFEDGMQYIVTATGIVGNADTPFDLAVFDMAQTTAAAGGVDLLLYHGAPDAPEVDVVADGAGVLFDDVAYGSYQGYINVPAGSYRLNVTPAGDNNTIVAAYDADLSGLEGGAATVFATGLLGVAEGDEAFAVWAALPDGTTFPLTVVVRTQDLSSEVRSFELFPNPVSGTEVSVQFDLSEGMRAEERIIDAAGKLVSRADLGAMAAGQHTRILSIGQLPAGVYTYNLVSAQGVLSRRFVVARP</sequence>
<organism evidence="2 3">
    <name type="scientific">Phaeodactylibacter luteus</name>
    <dbReference type="NCBI Taxonomy" id="1564516"/>
    <lineage>
        <taxon>Bacteria</taxon>
        <taxon>Pseudomonadati</taxon>
        <taxon>Bacteroidota</taxon>
        <taxon>Saprospiria</taxon>
        <taxon>Saprospirales</taxon>
        <taxon>Haliscomenobacteraceae</taxon>
        <taxon>Phaeodactylibacter</taxon>
    </lineage>
</organism>
<dbReference type="InterPro" id="IPR026444">
    <property type="entry name" value="Secre_tail"/>
</dbReference>
<comment type="caution">
    <text evidence="2">The sequence shown here is derived from an EMBL/GenBank/DDBJ whole genome shotgun (WGS) entry which is preliminary data.</text>
</comment>
<evidence type="ECO:0000313" key="3">
    <source>
        <dbReference type="Proteomes" id="UP000321580"/>
    </source>
</evidence>
<evidence type="ECO:0000259" key="1">
    <source>
        <dbReference type="Pfam" id="PF14344"/>
    </source>
</evidence>
<name>A0A5C6RMJ9_9BACT</name>
<dbReference type="InterPro" id="IPR025510">
    <property type="entry name" value="DUF4397"/>
</dbReference>
<reference evidence="2 3" key="1">
    <citation type="submission" date="2019-08" db="EMBL/GenBank/DDBJ databases">
        <title>Genome of Phaeodactylibacter luteus.</title>
        <authorList>
            <person name="Bowman J.P."/>
        </authorList>
    </citation>
    <scope>NUCLEOTIDE SEQUENCE [LARGE SCALE GENOMIC DNA]</scope>
    <source>
        <strain evidence="2 3">KCTC 42180</strain>
    </source>
</reference>
<dbReference type="AlphaFoldDB" id="A0A5C6RMJ9"/>
<keyword evidence="3" id="KW-1185">Reference proteome</keyword>
<dbReference type="Proteomes" id="UP000321580">
    <property type="component" value="Unassembled WGS sequence"/>
</dbReference>
<dbReference type="RefSeq" id="WP_147167088.1">
    <property type="nucleotide sequence ID" value="NZ_VOOR01000014.1"/>
</dbReference>